<keyword evidence="1 4" id="KW-0349">Heme</keyword>
<evidence type="ECO:0000259" key="5">
    <source>
        <dbReference type="PROSITE" id="PS51007"/>
    </source>
</evidence>
<evidence type="ECO:0000256" key="2">
    <source>
        <dbReference type="ARBA" id="ARBA00022723"/>
    </source>
</evidence>
<gene>
    <name evidence="6" type="ordered locus">Cpha266_0310</name>
</gene>
<dbReference type="InterPro" id="IPR009056">
    <property type="entry name" value="Cyt_c-like_dom"/>
</dbReference>
<dbReference type="eggNOG" id="COG1858">
    <property type="taxonomic scope" value="Bacteria"/>
</dbReference>
<evidence type="ECO:0000256" key="4">
    <source>
        <dbReference type="PROSITE-ProRule" id="PRU00433"/>
    </source>
</evidence>
<keyword evidence="7" id="KW-1185">Reference proteome</keyword>
<dbReference type="KEGG" id="cph:Cpha266_0310"/>
<dbReference type="Gene3D" id="1.10.760.10">
    <property type="entry name" value="Cytochrome c-like domain"/>
    <property type="match status" value="1"/>
</dbReference>
<accession>A1BD95</accession>
<proteinExistence type="predicted"/>
<reference evidence="6 7" key="1">
    <citation type="submission" date="2006-12" db="EMBL/GenBank/DDBJ databases">
        <title>Complete sequence of Chlorobium phaeobacteroides DSM 266.</title>
        <authorList>
            <consortium name="US DOE Joint Genome Institute"/>
            <person name="Copeland A."/>
            <person name="Lucas S."/>
            <person name="Lapidus A."/>
            <person name="Barry K."/>
            <person name="Detter J.C."/>
            <person name="Glavina del Rio T."/>
            <person name="Hammon N."/>
            <person name="Israni S."/>
            <person name="Pitluck S."/>
            <person name="Goltsman E."/>
            <person name="Schmutz J."/>
            <person name="Larimer F."/>
            <person name="Land M."/>
            <person name="Hauser L."/>
            <person name="Mikhailova N."/>
            <person name="Li T."/>
            <person name="Overmann J."/>
            <person name="Bryant D.A."/>
            <person name="Richardson P."/>
        </authorList>
    </citation>
    <scope>NUCLEOTIDE SEQUENCE [LARGE SCALE GENOMIC DNA]</scope>
    <source>
        <strain evidence="6 7">DSM 266</strain>
    </source>
</reference>
<evidence type="ECO:0000256" key="3">
    <source>
        <dbReference type="ARBA" id="ARBA00023004"/>
    </source>
</evidence>
<dbReference type="EMBL" id="CP000492">
    <property type="protein sequence ID" value="ABL64372.1"/>
    <property type="molecule type" value="Genomic_DNA"/>
</dbReference>
<dbReference type="Proteomes" id="UP000008701">
    <property type="component" value="Chromosome"/>
</dbReference>
<keyword evidence="2 4" id="KW-0479">Metal-binding</keyword>
<dbReference type="AlphaFoldDB" id="A1BD95"/>
<dbReference type="GO" id="GO:0009055">
    <property type="term" value="F:electron transfer activity"/>
    <property type="evidence" value="ECO:0007669"/>
    <property type="project" value="InterPro"/>
</dbReference>
<organism evidence="6 7">
    <name type="scientific">Chlorobium phaeobacteroides (strain DSM 266 / SMG 266 / 2430)</name>
    <dbReference type="NCBI Taxonomy" id="290317"/>
    <lineage>
        <taxon>Bacteria</taxon>
        <taxon>Pseudomonadati</taxon>
        <taxon>Chlorobiota</taxon>
        <taxon>Chlorobiia</taxon>
        <taxon>Chlorobiales</taxon>
        <taxon>Chlorobiaceae</taxon>
        <taxon>Chlorobium/Pelodictyon group</taxon>
        <taxon>Chlorobium</taxon>
    </lineage>
</organism>
<feature type="domain" description="Cytochrome c" evidence="5">
    <location>
        <begin position="19"/>
        <end position="97"/>
    </location>
</feature>
<keyword evidence="3 4" id="KW-0408">Iron</keyword>
<name>A1BD95_CHLPD</name>
<dbReference type="PROSITE" id="PS51007">
    <property type="entry name" value="CYTC"/>
    <property type="match status" value="1"/>
</dbReference>
<dbReference type="STRING" id="290317.Cpha266_0310"/>
<dbReference type="InterPro" id="IPR036909">
    <property type="entry name" value="Cyt_c-like_dom_sf"/>
</dbReference>
<evidence type="ECO:0000256" key="1">
    <source>
        <dbReference type="ARBA" id="ARBA00022617"/>
    </source>
</evidence>
<dbReference type="HOGENOM" id="CLU_151169_0_0_10"/>
<sequence precursor="true">MMLCLSVAVSVPVFADKAPSSLQGKKLFNSSSLGGAANTKTCNACHPGGRGLESAGGNPELSKVINTCIAGPLNGSKLEPNSIEMQSLLLYIKSLKQ</sequence>
<dbReference type="GO" id="GO:0020037">
    <property type="term" value="F:heme binding"/>
    <property type="evidence" value="ECO:0007669"/>
    <property type="project" value="InterPro"/>
</dbReference>
<dbReference type="GO" id="GO:0046872">
    <property type="term" value="F:metal ion binding"/>
    <property type="evidence" value="ECO:0007669"/>
    <property type="project" value="UniProtKB-KW"/>
</dbReference>
<evidence type="ECO:0000313" key="7">
    <source>
        <dbReference type="Proteomes" id="UP000008701"/>
    </source>
</evidence>
<evidence type="ECO:0000313" key="6">
    <source>
        <dbReference type="EMBL" id="ABL64372.1"/>
    </source>
</evidence>
<dbReference type="SUPFAM" id="SSF46626">
    <property type="entry name" value="Cytochrome c"/>
    <property type="match status" value="1"/>
</dbReference>
<protein>
    <submittedName>
        <fullName evidence="6">C-type cytochrome, putative</fullName>
    </submittedName>
</protein>